<feature type="region of interest" description="Disordered" evidence="2">
    <location>
        <begin position="302"/>
        <end position="333"/>
    </location>
</feature>
<evidence type="ECO:0000313" key="3">
    <source>
        <dbReference type="EnsemblMetazoa" id="PPA15404.1"/>
    </source>
</evidence>
<accession>A0A2A6BB28</accession>
<dbReference type="GO" id="GO:0048193">
    <property type="term" value="P:Golgi vesicle transport"/>
    <property type="evidence" value="ECO:0000318"/>
    <property type="project" value="GO_Central"/>
</dbReference>
<protein>
    <submittedName>
        <fullName evidence="3">Uncharacterized protein</fullName>
    </submittedName>
</protein>
<feature type="compositionally biased region" description="Low complexity" evidence="2">
    <location>
        <begin position="25"/>
        <end position="37"/>
    </location>
</feature>
<evidence type="ECO:0000313" key="4">
    <source>
        <dbReference type="Proteomes" id="UP000005239"/>
    </source>
</evidence>
<feature type="coiled-coil region" evidence="1">
    <location>
        <begin position="562"/>
        <end position="637"/>
    </location>
</feature>
<gene>
    <name evidence="3" type="primary">WBGene00104958</name>
</gene>
<dbReference type="PANTHER" id="PTHR19327">
    <property type="entry name" value="GOLGIN"/>
    <property type="match status" value="1"/>
</dbReference>
<feature type="coiled-coil region" evidence="1">
    <location>
        <begin position="663"/>
        <end position="843"/>
    </location>
</feature>
<feature type="region of interest" description="Disordered" evidence="2">
    <location>
        <begin position="370"/>
        <end position="401"/>
    </location>
</feature>
<name>A0A2A6BB28_PRIPA</name>
<sequence length="1229" mass="146222">MQNNDSEDPDSGHPTPRDFNPDEATTSTPLPSRLRSSSIRRDSTESFSPRSLFASPHLPNSHTDGYKLVSDVIDMARKKKELEEENDMMRNQSILSANELDESKARIAELEKKMRERENDMLRNQSMMSANELDDSKARVSDYHEQAGFLTDDGPIVDLRIVEIKEMEESWMEKRRLLEKEKKELETKLREELETEKKKVEQLTDWQLKCEMVETENGLISKRTAIAMEKKDALLKEKEMEIEELRARLLYIDRQSITSDDSIRDFERDVMSINNAVSGQKLGEVLYETAVEKRAIEDMKRRNEELESQLENSRKNAEELNEKMEEEKKKWSEELDTAKKEIEDMGSRNEELEGQLEEYQKKVEELNEKMDKERKKLSEELETDKKEIEDMGSRTEELEEQLKEYQKKVEELNENMVEERKTLSEELETDKDRVMKRALSIVERNDALLKEKEEEMKEEMRRREVEVEEMMEEVKRREKEIENHNDEMAELRRKLEDKQFIMDEMTIEKEEMKKIIEKNDKEMEELREMIVEMERGVGGEVVEMRDIVHDQKTTIDNTRRMNGKLEEMKNASMKMIEELNEKIEEGKKNEKEMEKLREKIGEMKRRMGEESQKFRALEQMNEDLAKKNTVADEALIETTTHYENLKSIRDKEIAEILSLKTKVHEQDRTIENMRRLNEEFEETKNKSMRMKEELNETIEEGKKITSEMDHLKAEVERRTELQKRLEDELDIARKMTEDANVEMKRMKKECEKEKEKRQKEWAEMESRNCEELKRIAEKEREESAKRVSDELAEVNKYEQLCEDLNQQYLEFKTSAEHQYATEMAEKDEELTAVKERLAELENYPGRIVSVDGRYSEGRSVYDLLPDKLKDFIDQTTNESVRRAVEFSKGMMIRGEVVSPAPSHLPLLIERLEEIETRTSTFKDFRDFMVRLFKNLVENEWSDDLVPSLAEWLSRLDDEMAYLKEDRMKMEKIQKKNEKNLRYSEDERRKMEDEIIASDEERKKILNELRELQIEFKRMELDKDAIEKSAIGFKELYEEKVAELEEADDVSEQYKERCNQLSNELDAKKRVIERQDEEYIEVEKKLEDQIERCSAFSRKLSDETSEARRLDVDKKKLKRELEKAKSKKLKLTGMIRELMDCVRKHFDVYKRVKGRNEKRQELLDRALVGIEKTRQEMESANIGFGRLQCLETSIRGDLVDFVTADHLDYNESNRLKTQIQSLKNESRTQK</sequence>
<feature type="coiled-coil region" evidence="1">
    <location>
        <begin position="987"/>
        <end position="1133"/>
    </location>
</feature>
<feature type="coiled-coil region" evidence="1">
    <location>
        <begin position="164"/>
        <end position="203"/>
    </location>
</feature>
<proteinExistence type="predicted"/>
<organism evidence="3 4">
    <name type="scientific">Pristionchus pacificus</name>
    <name type="common">Parasitic nematode worm</name>
    <dbReference type="NCBI Taxonomy" id="54126"/>
    <lineage>
        <taxon>Eukaryota</taxon>
        <taxon>Metazoa</taxon>
        <taxon>Ecdysozoa</taxon>
        <taxon>Nematoda</taxon>
        <taxon>Chromadorea</taxon>
        <taxon>Rhabditida</taxon>
        <taxon>Rhabditina</taxon>
        <taxon>Diplogasteromorpha</taxon>
        <taxon>Diplogasteroidea</taxon>
        <taxon>Neodiplogasteridae</taxon>
        <taxon>Pristionchus</taxon>
    </lineage>
</organism>
<reference evidence="3" key="2">
    <citation type="submission" date="2022-06" db="UniProtKB">
        <authorList>
            <consortium name="EnsemblMetazoa"/>
        </authorList>
    </citation>
    <scope>IDENTIFICATION</scope>
    <source>
        <strain evidence="3">PS312</strain>
    </source>
</reference>
<dbReference type="AlphaFoldDB" id="A0A2A6BB28"/>
<dbReference type="GO" id="GO:0005794">
    <property type="term" value="C:Golgi apparatus"/>
    <property type="evidence" value="ECO:0000318"/>
    <property type="project" value="GO_Central"/>
</dbReference>
<dbReference type="PANTHER" id="PTHR19327:SF0">
    <property type="entry name" value="GOLGIN SUBFAMILY A MEMBER 4"/>
    <property type="match status" value="1"/>
</dbReference>
<keyword evidence="1" id="KW-0175">Coiled coil</keyword>
<evidence type="ECO:0000256" key="2">
    <source>
        <dbReference type="SAM" id="MobiDB-lite"/>
    </source>
</evidence>
<dbReference type="Proteomes" id="UP000005239">
    <property type="component" value="Unassembled WGS sequence"/>
</dbReference>
<feature type="coiled-coil region" evidence="1">
    <location>
        <begin position="228"/>
        <end position="255"/>
    </location>
</feature>
<reference evidence="4" key="1">
    <citation type="journal article" date="2008" name="Nat. Genet.">
        <title>The Pristionchus pacificus genome provides a unique perspective on nematode lifestyle and parasitism.</title>
        <authorList>
            <person name="Dieterich C."/>
            <person name="Clifton S.W."/>
            <person name="Schuster L.N."/>
            <person name="Chinwalla A."/>
            <person name="Delehaunty K."/>
            <person name="Dinkelacker I."/>
            <person name="Fulton L."/>
            <person name="Fulton R."/>
            <person name="Godfrey J."/>
            <person name="Minx P."/>
            <person name="Mitreva M."/>
            <person name="Roeseler W."/>
            <person name="Tian H."/>
            <person name="Witte H."/>
            <person name="Yang S.P."/>
            <person name="Wilson R.K."/>
            <person name="Sommer R.J."/>
        </authorList>
    </citation>
    <scope>NUCLEOTIDE SEQUENCE [LARGE SCALE GENOMIC DNA]</scope>
    <source>
        <strain evidence="4">PS312</strain>
    </source>
</reference>
<dbReference type="EnsemblMetazoa" id="PPA15404.1">
    <property type="protein sequence ID" value="PPA15404.1"/>
    <property type="gene ID" value="WBGene00104958"/>
</dbReference>
<feature type="coiled-coil region" evidence="1">
    <location>
        <begin position="72"/>
        <end position="125"/>
    </location>
</feature>
<dbReference type="GO" id="GO:0031267">
    <property type="term" value="F:small GTPase binding"/>
    <property type="evidence" value="ECO:0000318"/>
    <property type="project" value="GO_Central"/>
</dbReference>
<accession>A0A8R1YGL6</accession>
<feature type="region of interest" description="Disordered" evidence="2">
    <location>
        <begin position="1"/>
        <end position="66"/>
    </location>
</feature>
<keyword evidence="4" id="KW-1185">Reference proteome</keyword>
<feature type="compositionally biased region" description="Basic and acidic residues" evidence="2">
    <location>
        <begin position="312"/>
        <end position="333"/>
    </location>
</feature>
<evidence type="ECO:0000256" key="1">
    <source>
        <dbReference type="SAM" id="Coils"/>
    </source>
</evidence>